<feature type="transmembrane region" description="Helical" evidence="12">
    <location>
        <begin position="453"/>
        <end position="476"/>
    </location>
</feature>
<dbReference type="STRING" id="665467.SAMN02982931_02942"/>
<dbReference type="PANTHER" id="PTHR32024">
    <property type="entry name" value="TRK SYSTEM POTASSIUM UPTAKE PROTEIN TRKG-RELATED"/>
    <property type="match status" value="1"/>
</dbReference>
<comment type="similarity">
    <text evidence="10">Belongs to the TrkH potassium transport family.</text>
</comment>
<accession>A0A1G6D2X5</accession>
<feature type="transmembrane region" description="Helical" evidence="12">
    <location>
        <begin position="179"/>
        <end position="202"/>
    </location>
</feature>
<proteinExistence type="inferred from homology"/>
<gene>
    <name evidence="13" type="ORF">SAMN02982931_02942</name>
</gene>
<name>A0A1G6D2X5_9HYPH</name>
<sequence length="482" mass="51758">MLPQIWPAILTLGWILFAIAAGEGVMALFALATQDGHAEEFAVSAVITALVAGGCVLTTRGRTFELRFRDATLLTVVAWIVVPAFAALPLIAEPVSLPVVDAYFEMVSGITTTGATVMVGLDGVARSVLLWRSTTQWIGGIGIIGFAIVILPFLKIGGMQLFRLEFTERSEKSLPRMRSIATAIVEIYVTLTAACFVVYWMLGMTPFDALNHAMTTICTAGFSTHDASFGYFDSPALEWAAILFMVLGALPFLSLLRMLRAGSLQDRFDTQVTTYLALLVILVAVFALWLFLAVGFPGNTAMTKAAFNVVSIATTTGFTSSDYVLWGTFASVWFFALSFVGGCTGSTAGAIKIFRFKVIYAVIRQHIQRSIYPNAVAPIRYGRRVIQDEQAASVGVFVFIYFVAFAVIAVVMAAFGMGGETSLSIAASAIGNIGPGIGEVVGPTGNFSSLPDGAKIVMCLAMIMGRLEILAVLIMFMPSFYR</sequence>
<dbReference type="GO" id="GO:0005886">
    <property type="term" value="C:plasma membrane"/>
    <property type="evidence" value="ECO:0007669"/>
    <property type="project" value="UniProtKB-SubCell"/>
</dbReference>
<dbReference type="PIRSF" id="PIRSF006247">
    <property type="entry name" value="TrkH"/>
    <property type="match status" value="1"/>
</dbReference>
<feature type="binding site" evidence="11">
    <location>
        <position position="432"/>
    </location>
    <ligand>
        <name>K(+)</name>
        <dbReference type="ChEBI" id="CHEBI:29103"/>
    </ligand>
</feature>
<dbReference type="PANTHER" id="PTHR32024:SF3">
    <property type="entry name" value="TRK SYSTEM POTASSIUM UPTAKE PROTEIN"/>
    <property type="match status" value="1"/>
</dbReference>
<comment type="subcellular location">
    <subcellularLocation>
        <location evidence="10">Cell inner membrane</location>
        <topology evidence="10">Multi-pass membrane protein</topology>
    </subcellularLocation>
    <subcellularLocation>
        <location evidence="1">Cell membrane</location>
        <topology evidence="1">Multi-pass membrane protein</topology>
    </subcellularLocation>
</comment>
<feature type="transmembrane region" description="Helical" evidence="12">
    <location>
        <begin position="332"/>
        <end position="354"/>
    </location>
</feature>
<dbReference type="GO" id="GO:0015379">
    <property type="term" value="F:potassium:chloride symporter activity"/>
    <property type="evidence" value="ECO:0007669"/>
    <property type="project" value="InterPro"/>
</dbReference>
<feature type="transmembrane region" description="Helical" evidence="12">
    <location>
        <begin position="42"/>
        <end position="59"/>
    </location>
</feature>
<dbReference type="Proteomes" id="UP000199071">
    <property type="component" value="Unassembled WGS sequence"/>
</dbReference>
<evidence type="ECO:0000256" key="12">
    <source>
        <dbReference type="SAM" id="Phobius"/>
    </source>
</evidence>
<dbReference type="InterPro" id="IPR004772">
    <property type="entry name" value="TrkH"/>
</dbReference>
<keyword evidence="7 12" id="KW-1133">Transmembrane helix</keyword>
<protein>
    <recommendedName>
        <fullName evidence="10">Trk system potassium uptake protein</fullName>
    </recommendedName>
</protein>
<dbReference type="AlphaFoldDB" id="A0A1G6D2X5"/>
<evidence type="ECO:0000313" key="14">
    <source>
        <dbReference type="Proteomes" id="UP000199071"/>
    </source>
</evidence>
<evidence type="ECO:0000256" key="6">
    <source>
        <dbReference type="ARBA" id="ARBA00022958"/>
    </source>
</evidence>
<feature type="binding site" evidence="11">
    <location>
        <position position="315"/>
    </location>
    <ligand>
        <name>K(+)</name>
        <dbReference type="ChEBI" id="CHEBI:29103"/>
    </ligand>
</feature>
<feature type="binding site" evidence="11">
    <location>
        <position position="113"/>
    </location>
    <ligand>
        <name>K(+)</name>
        <dbReference type="ChEBI" id="CHEBI:29103"/>
    </ligand>
</feature>
<keyword evidence="11" id="KW-0479">Metal-binding</keyword>
<keyword evidence="2 10" id="KW-0813">Transport</keyword>
<keyword evidence="10" id="KW-0997">Cell inner membrane</keyword>
<evidence type="ECO:0000313" key="13">
    <source>
        <dbReference type="EMBL" id="SDB39458.1"/>
    </source>
</evidence>
<feature type="transmembrane region" description="Helical" evidence="12">
    <location>
        <begin position="71"/>
        <end position="92"/>
    </location>
</feature>
<feature type="binding site" evidence="11">
    <location>
        <position position="316"/>
    </location>
    <ligand>
        <name>K(+)</name>
        <dbReference type="ChEBI" id="CHEBI:29103"/>
    </ligand>
</feature>
<feature type="transmembrane region" description="Helical" evidence="12">
    <location>
        <begin position="272"/>
        <end position="292"/>
    </location>
</feature>
<feature type="transmembrane region" description="Helical" evidence="12">
    <location>
        <begin position="391"/>
        <end position="415"/>
    </location>
</feature>
<dbReference type="Pfam" id="PF02386">
    <property type="entry name" value="TrkH"/>
    <property type="match status" value="1"/>
</dbReference>
<feature type="transmembrane region" description="Helical" evidence="12">
    <location>
        <begin position="239"/>
        <end position="260"/>
    </location>
</feature>
<evidence type="ECO:0000256" key="3">
    <source>
        <dbReference type="ARBA" id="ARBA00022475"/>
    </source>
</evidence>
<evidence type="ECO:0000256" key="5">
    <source>
        <dbReference type="ARBA" id="ARBA00022692"/>
    </source>
</evidence>
<organism evidence="13 14">
    <name type="scientific">Bauldia litoralis</name>
    <dbReference type="NCBI Taxonomy" id="665467"/>
    <lineage>
        <taxon>Bacteria</taxon>
        <taxon>Pseudomonadati</taxon>
        <taxon>Pseudomonadota</taxon>
        <taxon>Alphaproteobacteria</taxon>
        <taxon>Hyphomicrobiales</taxon>
        <taxon>Kaistiaceae</taxon>
        <taxon>Bauldia</taxon>
    </lineage>
</organism>
<evidence type="ECO:0000256" key="10">
    <source>
        <dbReference type="PIRNR" id="PIRNR006247"/>
    </source>
</evidence>
<evidence type="ECO:0000256" key="7">
    <source>
        <dbReference type="ARBA" id="ARBA00022989"/>
    </source>
</evidence>
<evidence type="ECO:0000256" key="9">
    <source>
        <dbReference type="ARBA" id="ARBA00023136"/>
    </source>
</evidence>
<evidence type="ECO:0000256" key="11">
    <source>
        <dbReference type="PIRSR" id="PIRSR006247-1"/>
    </source>
</evidence>
<keyword evidence="14" id="KW-1185">Reference proteome</keyword>
<keyword evidence="8 10" id="KW-0406">Ion transport</keyword>
<evidence type="ECO:0000256" key="8">
    <source>
        <dbReference type="ARBA" id="ARBA00023065"/>
    </source>
</evidence>
<keyword evidence="4 10" id="KW-0633">Potassium transport</keyword>
<reference evidence="13 14" key="1">
    <citation type="submission" date="2016-10" db="EMBL/GenBank/DDBJ databases">
        <authorList>
            <person name="de Groot N.N."/>
        </authorList>
    </citation>
    <scope>NUCLEOTIDE SEQUENCE [LARGE SCALE GENOMIC DNA]</scope>
    <source>
        <strain evidence="13 14">ATCC 35022</strain>
    </source>
</reference>
<dbReference type="EMBL" id="FMXQ01000006">
    <property type="protein sequence ID" value="SDB39458.1"/>
    <property type="molecule type" value="Genomic_DNA"/>
</dbReference>
<evidence type="ECO:0000256" key="4">
    <source>
        <dbReference type="ARBA" id="ARBA00022538"/>
    </source>
</evidence>
<evidence type="ECO:0000256" key="1">
    <source>
        <dbReference type="ARBA" id="ARBA00004651"/>
    </source>
</evidence>
<dbReference type="GO" id="GO:0046872">
    <property type="term" value="F:metal ion binding"/>
    <property type="evidence" value="ECO:0007669"/>
    <property type="project" value="UniProtKB-KW"/>
</dbReference>
<feature type="binding site" evidence="11">
    <location>
        <position position="112"/>
    </location>
    <ligand>
        <name>K(+)</name>
        <dbReference type="ChEBI" id="CHEBI:29103"/>
    </ligand>
</feature>
<feature type="transmembrane region" description="Helical" evidence="12">
    <location>
        <begin position="137"/>
        <end position="158"/>
    </location>
</feature>
<evidence type="ECO:0000256" key="2">
    <source>
        <dbReference type="ARBA" id="ARBA00022448"/>
    </source>
</evidence>
<keyword evidence="6 10" id="KW-0630">Potassium</keyword>
<dbReference type="InterPro" id="IPR003445">
    <property type="entry name" value="Cat_transpt"/>
</dbReference>
<keyword evidence="3 10" id="KW-1003">Cell membrane</keyword>
<keyword evidence="9 10" id="KW-0472">Membrane</keyword>
<keyword evidence="5 12" id="KW-0812">Transmembrane</keyword>
<comment type="function">
    <text evidence="10">Low-affinity potassium transport system. Interacts with Trk system potassium uptake protein TrkA.</text>
</comment>